<proteinExistence type="predicted"/>
<dbReference type="EMBL" id="QGKW02001940">
    <property type="protein sequence ID" value="KAF2559575.1"/>
    <property type="molecule type" value="Genomic_DNA"/>
</dbReference>
<dbReference type="Proteomes" id="UP000712281">
    <property type="component" value="Unassembled WGS sequence"/>
</dbReference>
<feature type="compositionally biased region" description="Basic and acidic residues" evidence="1">
    <location>
        <begin position="82"/>
        <end position="94"/>
    </location>
</feature>
<name>A0A8S9HM74_BRACR</name>
<evidence type="ECO:0000256" key="1">
    <source>
        <dbReference type="SAM" id="MobiDB-lite"/>
    </source>
</evidence>
<comment type="caution">
    <text evidence="2">The sequence shown here is derived from an EMBL/GenBank/DDBJ whole genome shotgun (WGS) entry which is preliminary data.</text>
</comment>
<reference evidence="2" key="1">
    <citation type="submission" date="2019-12" db="EMBL/GenBank/DDBJ databases">
        <title>Genome sequencing and annotation of Brassica cretica.</title>
        <authorList>
            <person name="Studholme D.J."/>
            <person name="Sarris P.F."/>
        </authorList>
    </citation>
    <scope>NUCLEOTIDE SEQUENCE</scope>
    <source>
        <strain evidence="2">PFS-001/15</strain>
        <tissue evidence="2">Leaf</tissue>
    </source>
</reference>
<feature type="compositionally biased region" description="Low complexity" evidence="1">
    <location>
        <begin position="48"/>
        <end position="61"/>
    </location>
</feature>
<protein>
    <submittedName>
        <fullName evidence="2">Uncharacterized protein</fullName>
    </submittedName>
</protein>
<organism evidence="2 3">
    <name type="scientific">Brassica cretica</name>
    <name type="common">Mustard</name>
    <dbReference type="NCBI Taxonomy" id="69181"/>
    <lineage>
        <taxon>Eukaryota</taxon>
        <taxon>Viridiplantae</taxon>
        <taxon>Streptophyta</taxon>
        <taxon>Embryophyta</taxon>
        <taxon>Tracheophyta</taxon>
        <taxon>Spermatophyta</taxon>
        <taxon>Magnoliopsida</taxon>
        <taxon>eudicotyledons</taxon>
        <taxon>Gunneridae</taxon>
        <taxon>Pentapetalae</taxon>
        <taxon>rosids</taxon>
        <taxon>malvids</taxon>
        <taxon>Brassicales</taxon>
        <taxon>Brassicaceae</taxon>
        <taxon>Brassiceae</taxon>
        <taxon>Brassica</taxon>
    </lineage>
</organism>
<gene>
    <name evidence="2" type="ORF">F2Q68_00016789</name>
</gene>
<sequence length="135" mass="14933">MSYSESAYERYNNVRALAARAAGEFPSSNNLRLQKPKRLRNEVGSKESLNLSYSGGSSSSNDDSDRDKTRVGSIQSRRRELRGRDEGRLFDPTRRTGVFDGSFGPTRRTGELNGAFDPSRSFGELDGAFGLDDKA</sequence>
<accession>A0A8S9HM74</accession>
<feature type="region of interest" description="Disordered" evidence="1">
    <location>
        <begin position="23"/>
        <end position="135"/>
    </location>
</feature>
<dbReference type="AlphaFoldDB" id="A0A8S9HM74"/>
<evidence type="ECO:0000313" key="3">
    <source>
        <dbReference type="Proteomes" id="UP000712281"/>
    </source>
</evidence>
<evidence type="ECO:0000313" key="2">
    <source>
        <dbReference type="EMBL" id="KAF2559575.1"/>
    </source>
</evidence>